<name>A0ACB8TQ85_9APHY</name>
<evidence type="ECO:0000313" key="2">
    <source>
        <dbReference type="Proteomes" id="UP001055072"/>
    </source>
</evidence>
<evidence type="ECO:0000313" key="1">
    <source>
        <dbReference type="EMBL" id="KAI0084124.1"/>
    </source>
</evidence>
<dbReference type="Proteomes" id="UP001055072">
    <property type="component" value="Unassembled WGS sequence"/>
</dbReference>
<organism evidence="1 2">
    <name type="scientific">Irpex rosettiformis</name>
    <dbReference type="NCBI Taxonomy" id="378272"/>
    <lineage>
        <taxon>Eukaryota</taxon>
        <taxon>Fungi</taxon>
        <taxon>Dikarya</taxon>
        <taxon>Basidiomycota</taxon>
        <taxon>Agaricomycotina</taxon>
        <taxon>Agaricomycetes</taxon>
        <taxon>Polyporales</taxon>
        <taxon>Irpicaceae</taxon>
        <taxon>Irpex</taxon>
    </lineage>
</organism>
<gene>
    <name evidence="1" type="ORF">BDY19DRAFT_973960</name>
</gene>
<protein>
    <submittedName>
        <fullName evidence="1">Uncharacterized protein</fullName>
    </submittedName>
</protein>
<accession>A0ACB8TQ85</accession>
<comment type="caution">
    <text evidence="1">The sequence shown here is derived from an EMBL/GenBank/DDBJ whole genome shotgun (WGS) entry which is preliminary data.</text>
</comment>
<reference evidence="1" key="1">
    <citation type="journal article" date="2021" name="Environ. Microbiol.">
        <title>Gene family expansions and transcriptome signatures uncover fungal adaptations to wood decay.</title>
        <authorList>
            <person name="Hage H."/>
            <person name="Miyauchi S."/>
            <person name="Viragh M."/>
            <person name="Drula E."/>
            <person name="Min B."/>
            <person name="Chaduli D."/>
            <person name="Navarro D."/>
            <person name="Favel A."/>
            <person name="Norest M."/>
            <person name="Lesage-Meessen L."/>
            <person name="Balint B."/>
            <person name="Merenyi Z."/>
            <person name="de Eugenio L."/>
            <person name="Morin E."/>
            <person name="Martinez A.T."/>
            <person name="Baldrian P."/>
            <person name="Stursova M."/>
            <person name="Martinez M.J."/>
            <person name="Novotny C."/>
            <person name="Magnuson J.K."/>
            <person name="Spatafora J.W."/>
            <person name="Maurice S."/>
            <person name="Pangilinan J."/>
            <person name="Andreopoulos W."/>
            <person name="LaButti K."/>
            <person name="Hundley H."/>
            <person name="Na H."/>
            <person name="Kuo A."/>
            <person name="Barry K."/>
            <person name="Lipzen A."/>
            <person name="Henrissat B."/>
            <person name="Riley R."/>
            <person name="Ahrendt S."/>
            <person name="Nagy L.G."/>
            <person name="Grigoriev I.V."/>
            <person name="Martin F."/>
            <person name="Rosso M.N."/>
        </authorList>
    </citation>
    <scope>NUCLEOTIDE SEQUENCE</scope>
    <source>
        <strain evidence="1">CBS 384.51</strain>
    </source>
</reference>
<proteinExistence type="predicted"/>
<keyword evidence="2" id="KW-1185">Reference proteome</keyword>
<dbReference type="EMBL" id="MU274947">
    <property type="protein sequence ID" value="KAI0084124.1"/>
    <property type="molecule type" value="Genomic_DNA"/>
</dbReference>
<sequence>MTQASQQLPSWLTLTSTVLTEPDGSLSTSFATLRLPLTYYGPSIPLGTDGIWTYGGLTPPPTVSPLPTSPAVPPTTTPISTTSPPSSATSTVQSATSSSAESSLLPRSSVTAPSPSSSFPATNSSHGISTAVLGAILGSILGVMLLLILMLTLCLIRRNMTRRHRSNPEAEETNTSSFWNRQTTLFTLPWRRDETSGTSRRSTPIWTGWEVLNPEGTEENGRAANRTNDRGNSALVDDGSHTPGEGSPRGSGEEADPFLTRHNIRDAGFNDEKTQTRSYSDTLVSVPTAAAQPGGGSVRSSPQRTGHIIPRDVQMRIAEEEDARTPYSIRVVEATPSQDYSPLLPPPPLNPDGVVGLSAGSTRRHSDKSLESHRTQGLSLHSEKSIGSLDADPAELLVARRVRVGELGQQHERLPTIESETDVGGPSSRGLGLTGLTGRLGRLSWFKRFSSGATRAGAGQDFTIDPYTRTPPRSSRNGLHPRPGSWSRLPDNPDFVEAPNRHSRNDSGLGLSYLIAGSRPISGVSARSQTTTSGNTVYFDAQSRPATPRTPATPVAPTVPSLPRMEFPMPVTSPEEQALIARSPVDNRVTLSDSYRNTPANPPPAYDDRSLSRLRGGSHLGEIDVLDLPAPAPSSTFSSSRPAFPPDINIEDDPPVAQESWRDLAAERDGRRRTFGTHTVVEPTPGLNSQHPSVYSVRSHLRPEGDRSGSRSDPSSNHSQGGSHSSRPSTHSQLVSVGSDHSYGSIRSIPEEGHPDEIGELRSPPLSAVLGSFGSSRPSSTQAPPPSARPDNTYVTPASSRAPLLGGTVTSSTTIGTNTNSSVTTALTDPITGAVMHFPSLPWARGQDPAQPHDLWHEPQADDDDNNW</sequence>